<accession>A0A2P8FPZ2</accession>
<evidence type="ECO:0000313" key="1">
    <source>
        <dbReference type="EMBL" id="PSL23767.1"/>
    </source>
</evidence>
<sequence length="59" mass="6566">MMQKVFGNNYRQDKNAGLGGMLCAGRTSGYIQTDELSHPVIFFQVSCTQPAYNQDMSCI</sequence>
<organism evidence="1 2">
    <name type="scientific">Chitinophaga ginsengisoli</name>
    <dbReference type="NCBI Taxonomy" id="363837"/>
    <lineage>
        <taxon>Bacteria</taxon>
        <taxon>Pseudomonadati</taxon>
        <taxon>Bacteroidota</taxon>
        <taxon>Chitinophagia</taxon>
        <taxon>Chitinophagales</taxon>
        <taxon>Chitinophagaceae</taxon>
        <taxon>Chitinophaga</taxon>
    </lineage>
</organism>
<dbReference type="EMBL" id="PYGK01000017">
    <property type="protein sequence ID" value="PSL23767.1"/>
    <property type="molecule type" value="Genomic_DNA"/>
</dbReference>
<comment type="caution">
    <text evidence="1">The sequence shown here is derived from an EMBL/GenBank/DDBJ whole genome shotgun (WGS) entry which is preliminary data.</text>
</comment>
<gene>
    <name evidence="1" type="ORF">CLV42_117125</name>
</gene>
<name>A0A2P8FPZ2_9BACT</name>
<dbReference type="AlphaFoldDB" id="A0A2P8FPZ2"/>
<reference evidence="1 2" key="1">
    <citation type="submission" date="2018-03" db="EMBL/GenBank/DDBJ databases">
        <title>Genomic Encyclopedia of Archaeal and Bacterial Type Strains, Phase II (KMG-II): from individual species to whole genera.</title>
        <authorList>
            <person name="Goeker M."/>
        </authorList>
    </citation>
    <scope>NUCLEOTIDE SEQUENCE [LARGE SCALE GENOMIC DNA]</scope>
    <source>
        <strain evidence="1 2">DSM 18107</strain>
    </source>
</reference>
<evidence type="ECO:0000313" key="2">
    <source>
        <dbReference type="Proteomes" id="UP000240978"/>
    </source>
</evidence>
<keyword evidence="2" id="KW-1185">Reference proteome</keyword>
<protein>
    <submittedName>
        <fullName evidence="1">Uncharacterized protein</fullName>
    </submittedName>
</protein>
<proteinExistence type="predicted"/>
<dbReference type="Proteomes" id="UP000240978">
    <property type="component" value="Unassembled WGS sequence"/>
</dbReference>